<accession>A0A8R1XLV7</accession>
<dbReference type="EMBL" id="CMVM020000351">
    <property type="status" value="NOT_ANNOTATED_CDS"/>
    <property type="molecule type" value="Genomic_DNA"/>
</dbReference>
<reference evidence="2" key="1">
    <citation type="submission" date="2013-10" db="EMBL/GenBank/DDBJ databases">
        <title>Genome sequencing of Onchocerca volvulus.</title>
        <authorList>
            <person name="Cotton J."/>
            <person name="Tsai J."/>
            <person name="Stanley E."/>
            <person name="Tracey A."/>
            <person name="Holroyd N."/>
            <person name="Lustigman S."/>
            <person name="Berriman M."/>
        </authorList>
    </citation>
    <scope>NUCLEOTIDE SEQUENCE</scope>
</reference>
<evidence type="ECO:0000313" key="1">
    <source>
        <dbReference type="EnsemblMetazoa" id="OVOC11324.1"/>
    </source>
</evidence>
<protein>
    <submittedName>
        <fullName evidence="1">Uncharacterized protein</fullName>
    </submittedName>
</protein>
<reference evidence="1" key="2">
    <citation type="submission" date="2022-06" db="UniProtKB">
        <authorList>
            <consortium name="EnsemblMetazoa"/>
        </authorList>
    </citation>
    <scope>IDENTIFICATION</scope>
</reference>
<dbReference type="Proteomes" id="UP000024404">
    <property type="component" value="Unassembled WGS sequence"/>
</dbReference>
<evidence type="ECO:0000313" key="2">
    <source>
        <dbReference type="Proteomes" id="UP000024404"/>
    </source>
</evidence>
<keyword evidence="2" id="KW-1185">Reference proteome</keyword>
<dbReference type="EnsemblMetazoa" id="OVOC11324.1">
    <property type="protein sequence ID" value="OVOC11324.1"/>
    <property type="gene ID" value="WBGene00248133"/>
</dbReference>
<sequence>MDLGRRHEYYNAFDVEYQDEYGHAIGNPEKVQPDPRKRLRDCLDDCSRRRGLRPSEVLFFVENSGMPLPDYYDVNFLIGRRIIAHSNFVLYLVRK</sequence>
<dbReference type="AlphaFoldDB" id="A0A8R1XLV7"/>
<name>A0A8R1XLV7_ONCVO</name>
<proteinExistence type="predicted"/>
<organism evidence="1 2">
    <name type="scientific">Onchocerca volvulus</name>
    <dbReference type="NCBI Taxonomy" id="6282"/>
    <lineage>
        <taxon>Eukaryota</taxon>
        <taxon>Metazoa</taxon>
        <taxon>Ecdysozoa</taxon>
        <taxon>Nematoda</taxon>
        <taxon>Chromadorea</taxon>
        <taxon>Rhabditida</taxon>
        <taxon>Spirurina</taxon>
        <taxon>Spiruromorpha</taxon>
        <taxon>Filarioidea</taxon>
        <taxon>Onchocercidae</taxon>
        <taxon>Onchocerca</taxon>
    </lineage>
</organism>